<keyword evidence="2" id="KW-1185">Reference proteome</keyword>
<dbReference type="EMBL" id="CM023470">
    <property type="protein sequence ID" value="KAH7980257.1"/>
    <property type="molecule type" value="Genomic_DNA"/>
</dbReference>
<evidence type="ECO:0000313" key="2">
    <source>
        <dbReference type="Proteomes" id="UP000821865"/>
    </source>
</evidence>
<organism evidence="1 2">
    <name type="scientific">Dermacentor silvarum</name>
    <name type="common">Tick</name>
    <dbReference type="NCBI Taxonomy" id="543639"/>
    <lineage>
        <taxon>Eukaryota</taxon>
        <taxon>Metazoa</taxon>
        <taxon>Ecdysozoa</taxon>
        <taxon>Arthropoda</taxon>
        <taxon>Chelicerata</taxon>
        <taxon>Arachnida</taxon>
        <taxon>Acari</taxon>
        <taxon>Parasitiformes</taxon>
        <taxon>Ixodida</taxon>
        <taxon>Ixodoidea</taxon>
        <taxon>Ixodidae</taxon>
        <taxon>Rhipicephalinae</taxon>
        <taxon>Dermacentor</taxon>
    </lineage>
</organism>
<evidence type="ECO:0000313" key="1">
    <source>
        <dbReference type="EMBL" id="KAH7980257.1"/>
    </source>
</evidence>
<reference evidence="1" key="1">
    <citation type="submission" date="2020-05" db="EMBL/GenBank/DDBJ databases">
        <title>Large-scale comparative analyses of tick genomes elucidate their genetic diversity and vector capacities.</title>
        <authorList>
            <person name="Jia N."/>
            <person name="Wang J."/>
            <person name="Shi W."/>
            <person name="Du L."/>
            <person name="Sun Y."/>
            <person name="Zhan W."/>
            <person name="Jiang J."/>
            <person name="Wang Q."/>
            <person name="Zhang B."/>
            <person name="Ji P."/>
            <person name="Sakyi L.B."/>
            <person name="Cui X."/>
            <person name="Yuan T."/>
            <person name="Jiang B."/>
            <person name="Yang W."/>
            <person name="Lam T.T.-Y."/>
            <person name="Chang Q."/>
            <person name="Ding S."/>
            <person name="Wang X."/>
            <person name="Zhu J."/>
            <person name="Ruan X."/>
            <person name="Zhao L."/>
            <person name="Wei J."/>
            <person name="Que T."/>
            <person name="Du C."/>
            <person name="Cheng J."/>
            <person name="Dai P."/>
            <person name="Han X."/>
            <person name="Huang E."/>
            <person name="Gao Y."/>
            <person name="Liu J."/>
            <person name="Shao H."/>
            <person name="Ye R."/>
            <person name="Li L."/>
            <person name="Wei W."/>
            <person name="Wang X."/>
            <person name="Wang C."/>
            <person name="Yang T."/>
            <person name="Huo Q."/>
            <person name="Li W."/>
            <person name="Guo W."/>
            <person name="Chen H."/>
            <person name="Zhou L."/>
            <person name="Ni X."/>
            <person name="Tian J."/>
            <person name="Zhou Y."/>
            <person name="Sheng Y."/>
            <person name="Liu T."/>
            <person name="Pan Y."/>
            <person name="Xia L."/>
            <person name="Li J."/>
            <person name="Zhao F."/>
            <person name="Cao W."/>
        </authorList>
    </citation>
    <scope>NUCLEOTIDE SEQUENCE</scope>
    <source>
        <strain evidence="1">Dsil-2018</strain>
    </source>
</reference>
<sequence>MPKATGPKQFASDCSLFLVHDDRDSPSGRCLVSQLFDVSCRSTLDQVRYEEVRVSWGSGIVGYVAQSKEAVNIPDCYNDSRFNKSIDLRTGYRTRCMLCMPIFDGEVIGVAQVLLDLARMVFEEQSTIEQIMTHLQSLLECERCQVLLNFVDHETKISIASSTGSNLFRFRESAPAMARMLQLLT</sequence>
<comment type="caution">
    <text evidence="1">The sequence shown here is derived from an EMBL/GenBank/DDBJ whole genome shotgun (WGS) entry which is preliminary data.</text>
</comment>
<dbReference type="Proteomes" id="UP000821865">
    <property type="component" value="Chromosome 1"/>
</dbReference>
<accession>A0ACB8E0Q4</accession>
<protein>
    <submittedName>
        <fullName evidence="1">Uncharacterized protein</fullName>
    </submittedName>
</protein>
<proteinExistence type="predicted"/>
<name>A0ACB8E0Q4_DERSI</name>
<gene>
    <name evidence="1" type="ORF">HPB49_014204</name>
</gene>